<name>A0ABN0NYA2_TRELE</name>
<keyword evidence="2" id="KW-1185">Reference proteome</keyword>
<evidence type="ECO:0000313" key="2">
    <source>
        <dbReference type="Proteomes" id="UP000016649"/>
    </source>
</evidence>
<comment type="caution">
    <text evidence="1">The sequence shown here is derived from an EMBL/GenBank/DDBJ whole genome shotgun (WGS) entry which is preliminary data.</text>
</comment>
<organism evidence="1 2">
    <name type="scientific">Treponema lecithinolyticum ATCC 700332</name>
    <dbReference type="NCBI Taxonomy" id="1321815"/>
    <lineage>
        <taxon>Bacteria</taxon>
        <taxon>Pseudomonadati</taxon>
        <taxon>Spirochaetota</taxon>
        <taxon>Spirochaetia</taxon>
        <taxon>Spirochaetales</taxon>
        <taxon>Treponemataceae</taxon>
        <taxon>Treponema</taxon>
    </lineage>
</organism>
<evidence type="ECO:0000313" key="1">
    <source>
        <dbReference type="EMBL" id="ERJ92599.1"/>
    </source>
</evidence>
<protein>
    <submittedName>
        <fullName evidence="1">Uncharacterized protein</fullName>
    </submittedName>
</protein>
<reference evidence="1 2" key="1">
    <citation type="submission" date="2013-08" db="EMBL/GenBank/DDBJ databases">
        <authorList>
            <person name="Weinstock G."/>
            <person name="Sodergren E."/>
            <person name="Wylie T."/>
            <person name="Fulton L."/>
            <person name="Fulton R."/>
            <person name="Fronick C."/>
            <person name="O'Laughlin M."/>
            <person name="Godfrey J."/>
            <person name="Miner T."/>
            <person name="Herter B."/>
            <person name="Appelbaum E."/>
            <person name="Cordes M."/>
            <person name="Lek S."/>
            <person name="Wollam A."/>
            <person name="Pepin K.H."/>
            <person name="Palsikar V.B."/>
            <person name="Mitreva M."/>
            <person name="Wilson R.K."/>
        </authorList>
    </citation>
    <scope>NUCLEOTIDE SEQUENCE [LARGE SCALE GENOMIC DNA]</scope>
    <source>
        <strain evidence="1 2">ATCC 700332</strain>
    </source>
</reference>
<sequence>MPDKTQPISVCRVRRIVQHLAPVCNILYFCENTIIVKRCLTV</sequence>
<dbReference type="EMBL" id="AWVH01000033">
    <property type="protein sequence ID" value="ERJ92599.1"/>
    <property type="molecule type" value="Genomic_DNA"/>
</dbReference>
<accession>A0ABN0NYA2</accession>
<proteinExistence type="predicted"/>
<gene>
    <name evidence="1" type="ORF">HMPREF9193_01357</name>
</gene>
<dbReference type="Proteomes" id="UP000016649">
    <property type="component" value="Unassembled WGS sequence"/>
</dbReference>